<comment type="caution">
    <text evidence="1">The sequence shown here is derived from an EMBL/GenBank/DDBJ whole genome shotgun (WGS) entry which is preliminary data.</text>
</comment>
<gene>
    <name evidence="1" type="ORF">HNR19_002612</name>
</gene>
<organism evidence="1 2">
    <name type="scientific">Nocardioides thalensis</name>
    <dbReference type="NCBI Taxonomy" id="1914755"/>
    <lineage>
        <taxon>Bacteria</taxon>
        <taxon>Bacillati</taxon>
        <taxon>Actinomycetota</taxon>
        <taxon>Actinomycetes</taxon>
        <taxon>Propionibacteriales</taxon>
        <taxon>Nocardioidaceae</taxon>
        <taxon>Nocardioides</taxon>
    </lineage>
</organism>
<keyword evidence="2" id="KW-1185">Reference proteome</keyword>
<dbReference type="EMBL" id="JACCFP010000001">
    <property type="protein sequence ID" value="NYJ01914.1"/>
    <property type="molecule type" value="Genomic_DNA"/>
</dbReference>
<dbReference type="InterPro" id="IPR043519">
    <property type="entry name" value="NT_sf"/>
</dbReference>
<dbReference type="Proteomes" id="UP000530424">
    <property type="component" value="Unassembled WGS sequence"/>
</dbReference>
<dbReference type="SUPFAM" id="SSF81301">
    <property type="entry name" value="Nucleotidyltransferase"/>
    <property type="match status" value="1"/>
</dbReference>
<evidence type="ECO:0000313" key="1">
    <source>
        <dbReference type="EMBL" id="NYJ01914.1"/>
    </source>
</evidence>
<proteinExistence type="predicted"/>
<protein>
    <recommendedName>
        <fullName evidence="3">Nucleotidyltransferase family protein</fullName>
    </recommendedName>
</protein>
<name>A0A853C3F8_9ACTN</name>
<evidence type="ECO:0008006" key="3">
    <source>
        <dbReference type="Google" id="ProtNLM"/>
    </source>
</evidence>
<sequence length="211" mass="23028">MSEASNGTNGHLQHGLREALKLVAVALKEGELPFALAGSYGLWAHGGPEPDHDVDFMIAEEDAARAKDLLADRGLEVVQPPEDWLFKVYVDDAMVDVIHRAGSEPIDRARFEDVDQIEVESVLMPVQSTTVLMSDKLGALEEHACDFGRILPVARAVREQVDWTYVAEQTRDNPFAVAFLYLLDLLGILGEGSPIPLDAPRTARVESIAGA</sequence>
<accession>A0A853C3F8</accession>
<dbReference type="Gene3D" id="3.30.460.40">
    <property type="match status" value="1"/>
</dbReference>
<dbReference type="RefSeq" id="WP_218910244.1">
    <property type="nucleotide sequence ID" value="NZ_JACCFP010000001.1"/>
</dbReference>
<evidence type="ECO:0000313" key="2">
    <source>
        <dbReference type="Proteomes" id="UP000530424"/>
    </source>
</evidence>
<dbReference type="AlphaFoldDB" id="A0A853C3F8"/>
<reference evidence="1 2" key="1">
    <citation type="submission" date="2020-07" db="EMBL/GenBank/DDBJ databases">
        <title>Sequencing the genomes of 1000 actinobacteria strains.</title>
        <authorList>
            <person name="Klenk H.-P."/>
        </authorList>
    </citation>
    <scope>NUCLEOTIDE SEQUENCE [LARGE SCALE GENOMIC DNA]</scope>
    <source>
        <strain evidence="1 2">DSM 103833</strain>
    </source>
</reference>